<dbReference type="EMBL" id="BGPR01047338">
    <property type="protein sequence ID" value="GBO24365.1"/>
    <property type="molecule type" value="Genomic_DNA"/>
</dbReference>
<evidence type="ECO:0000313" key="1">
    <source>
        <dbReference type="EMBL" id="GBO24365.1"/>
    </source>
</evidence>
<sequence>MQTRNENKMLIEEMNRNIEFINTRSFAMVISQPVPQTTSKVARKHILILNPKDTERDDFDKNKKAINTALTTRSPLVTVRGTSEVNGGAMRIETSNNTDTNSLKAFVVK</sequence>
<protein>
    <submittedName>
        <fullName evidence="1">Uncharacterized protein</fullName>
    </submittedName>
</protein>
<accession>A0A4Y2VGF4</accession>
<dbReference type="AlphaFoldDB" id="A0A4Y2VGF4"/>
<comment type="caution">
    <text evidence="1">The sequence shown here is derived from an EMBL/GenBank/DDBJ whole genome shotgun (WGS) entry which is preliminary data.</text>
</comment>
<dbReference type="Proteomes" id="UP000499080">
    <property type="component" value="Unassembled WGS sequence"/>
</dbReference>
<evidence type="ECO:0000313" key="2">
    <source>
        <dbReference type="Proteomes" id="UP000499080"/>
    </source>
</evidence>
<proteinExistence type="predicted"/>
<organism evidence="1 2">
    <name type="scientific">Araneus ventricosus</name>
    <name type="common">Orbweaver spider</name>
    <name type="synonym">Epeira ventricosa</name>
    <dbReference type="NCBI Taxonomy" id="182803"/>
    <lineage>
        <taxon>Eukaryota</taxon>
        <taxon>Metazoa</taxon>
        <taxon>Ecdysozoa</taxon>
        <taxon>Arthropoda</taxon>
        <taxon>Chelicerata</taxon>
        <taxon>Arachnida</taxon>
        <taxon>Araneae</taxon>
        <taxon>Araneomorphae</taxon>
        <taxon>Entelegynae</taxon>
        <taxon>Araneoidea</taxon>
        <taxon>Araneidae</taxon>
        <taxon>Araneus</taxon>
    </lineage>
</organism>
<reference evidence="1 2" key="1">
    <citation type="journal article" date="2019" name="Sci. Rep.">
        <title>Orb-weaving spider Araneus ventricosus genome elucidates the spidroin gene catalogue.</title>
        <authorList>
            <person name="Kono N."/>
            <person name="Nakamura H."/>
            <person name="Ohtoshi R."/>
            <person name="Moran D.A.P."/>
            <person name="Shinohara A."/>
            <person name="Yoshida Y."/>
            <person name="Fujiwara M."/>
            <person name="Mori M."/>
            <person name="Tomita M."/>
            <person name="Arakawa K."/>
        </authorList>
    </citation>
    <scope>NUCLEOTIDE SEQUENCE [LARGE SCALE GENOMIC DNA]</scope>
</reference>
<name>A0A4Y2VGF4_ARAVE</name>
<gene>
    <name evidence="1" type="ORF">AVEN_112477_1</name>
</gene>
<keyword evidence="2" id="KW-1185">Reference proteome</keyword>